<keyword evidence="8 11" id="KW-0539">Nucleus</keyword>
<comment type="similarity">
    <text evidence="11">Belongs to the class I-like SAM-binding methyltransferase superfamily. DOT1 family.</text>
</comment>
<feature type="compositionally biased region" description="Basic and acidic residues" evidence="13">
    <location>
        <begin position="934"/>
        <end position="943"/>
    </location>
</feature>
<feature type="coiled-coil region" evidence="12">
    <location>
        <begin position="624"/>
        <end position="658"/>
    </location>
</feature>
<dbReference type="GO" id="GO:0140956">
    <property type="term" value="F:histone H3K79 trimethyltransferase activity"/>
    <property type="evidence" value="ECO:0007669"/>
    <property type="project" value="UniProtKB-EC"/>
</dbReference>
<evidence type="ECO:0000256" key="7">
    <source>
        <dbReference type="ARBA" id="ARBA00022853"/>
    </source>
</evidence>
<feature type="compositionally biased region" description="Polar residues" evidence="13">
    <location>
        <begin position="710"/>
        <end position="729"/>
    </location>
</feature>
<evidence type="ECO:0000256" key="1">
    <source>
        <dbReference type="ARBA" id="ARBA00004123"/>
    </source>
</evidence>
<reference evidence="15 16" key="1">
    <citation type="journal article" date="2024" name="BMC Genomics">
        <title>Genome assembly of redclaw crayfish (Cherax quadricarinatus) provides insights into its immune adaptation and hypoxia tolerance.</title>
        <authorList>
            <person name="Liu Z."/>
            <person name="Zheng J."/>
            <person name="Li H."/>
            <person name="Fang K."/>
            <person name="Wang S."/>
            <person name="He J."/>
            <person name="Zhou D."/>
            <person name="Weng S."/>
            <person name="Chi M."/>
            <person name="Gu Z."/>
            <person name="He J."/>
            <person name="Li F."/>
            <person name="Wang M."/>
        </authorList>
    </citation>
    <scope>NUCLEOTIDE SEQUENCE [LARGE SCALE GENOMIC DNA]</scope>
    <source>
        <strain evidence="15">ZL_2023a</strain>
    </source>
</reference>
<evidence type="ECO:0000256" key="8">
    <source>
        <dbReference type="ARBA" id="ARBA00023242"/>
    </source>
</evidence>
<evidence type="ECO:0000256" key="13">
    <source>
        <dbReference type="SAM" id="MobiDB-lite"/>
    </source>
</evidence>
<proteinExistence type="inferred from homology"/>
<dbReference type="PANTHER" id="PTHR21451:SF0">
    <property type="entry name" value="HISTONE-LYSINE N-METHYLTRANSFERASE, H3 LYSINE-79 SPECIFIC"/>
    <property type="match status" value="1"/>
</dbReference>
<feature type="compositionally biased region" description="Basic and acidic residues" evidence="13">
    <location>
        <begin position="1384"/>
        <end position="1397"/>
    </location>
</feature>
<feature type="domain" description="DOT1" evidence="14">
    <location>
        <begin position="19"/>
        <end position="336"/>
    </location>
</feature>
<comment type="function">
    <text evidence="11">Histone methyltransferase that specifically trimethylates histone H3 to form H3K79me3. This methylation is required for telomere silencing and for the pachytene checkpoint during the meiotic cell cycle by allowing the recruitment of RAD9 to double strand breaks. Nucleosomes are preferred as substrate compared to free histone.</text>
</comment>
<comment type="miscellaneous">
    <text evidence="11">In contrast to other lysine histone methyltransferases, it does not contain a SET domain, suggesting the existence of another mechanism for methylation of lysine residues of histones.</text>
</comment>
<keyword evidence="5 11" id="KW-0808">Transferase</keyword>
<keyword evidence="6 11" id="KW-0949">S-adenosyl-L-methionine</keyword>
<dbReference type="GO" id="GO:0035097">
    <property type="term" value="C:histone methyltransferase complex"/>
    <property type="evidence" value="ECO:0007669"/>
    <property type="project" value="UniProtKB-ARBA"/>
</dbReference>
<dbReference type="GO" id="GO:0000077">
    <property type="term" value="P:DNA damage checkpoint signaling"/>
    <property type="evidence" value="ECO:0007669"/>
    <property type="project" value="TreeGrafter"/>
</dbReference>
<feature type="coiled-coil region" evidence="12">
    <location>
        <begin position="564"/>
        <end position="598"/>
    </location>
</feature>
<keyword evidence="4 11" id="KW-0489">Methyltransferase</keyword>
<keyword evidence="16" id="KW-1185">Reference proteome</keyword>
<dbReference type="Proteomes" id="UP001445076">
    <property type="component" value="Unassembled WGS sequence"/>
</dbReference>
<evidence type="ECO:0000256" key="11">
    <source>
        <dbReference type="RuleBase" id="RU271113"/>
    </source>
</evidence>
<feature type="region of interest" description="Disordered" evidence="13">
    <location>
        <begin position="1347"/>
        <end position="1481"/>
    </location>
</feature>
<evidence type="ECO:0000313" key="16">
    <source>
        <dbReference type="Proteomes" id="UP001445076"/>
    </source>
</evidence>
<dbReference type="CDD" id="cd20902">
    <property type="entry name" value="CC_DOT1L"/>
    <property type="match status" value="1"/>
</dbReference>
<dbReference type="CDD" id="cd02440">
    <property type="entry name" value="AdoMet_MTases"/>
    <property type="match status" value="1"/>
</dbReference>
<feature type="region of interest" description="Disordered" evidence="13">
    <location>
        <begin position="1104"/>
        <end position="1123"/>
    </location>
</feature>
<dbReference type="FunFam" id="1.10.260.60:FF:000001">
    <property type="entry name" value="Histone-lysine N-methyltransferase, H3 lysine-79 specific"/>
    <property type="match status" value="1"/>
</dbReference>
<feature type="region of interest" description="Disordered" evidence="13">
    <location>
        <begin position="329"/>
        <end position="368"/>
    </location>
</feature>
<feature type="region of interest" description="Disordered" evidence="13">
    <location>
        <begin position="710"/>
        <end position="756"/>
    </location>
</feature>
<evidence type="ECO:0000256" key="5">
    <source>
        <dbReference type="ARBA" id="ARBA00022679"/>
    </source>
</evidence>
<feature type="compositionally biased region" description="Basic residues" evidence="13">
    <location>
        <begin position="1548"/>
        <end position="1562"/>
    </location>
</feature>
<evidence type="ECO:0000256" key="12">
    <source>
        <dbReference type="SAM" id="Coils"/>
    </source>
</evidence>
<feature type="region of interest" description="Disordered" evidence="13">
    <location>
        <begin position="1223"/>
        <end position="1333"/>
    </location>
</feature>
<dbReference type="InterPro" id="IPR029063">
    <property type="entry name" value="SAM-dependent_MTases_sf"/>
</dbReference>
<dbReference type="SUPFAM" id="SSF53335">
    <property type="entry name" value="S-adenosyl-L-methionine-dependent methyltransferases"/>
    <property type="match status" value="1"/>
</dbReference>
<feature type="region of interest" description="Disordered" evidence="13">
    <location>
        <begin position="907"/>
        <end position="943"/>
    </location>
</feature>
<evidence type="ECO:0000256" key="2">
    <source>
        <dbReference type="ARBA" id="ARBA00012190"/>
    </source>
</evidence>
<feature type="compositionally biased region" description="Polar residues" evidence="13">
    <location>
        <begin position="410"/>
        <end position="420"/>
    </location>
</feature>
<feature type="compositionally biased region" description="Basic and acidic residues" evidence="13">
    <location>
        <begin position="1223"/>
        <end position="1232"/>
    </location>
</feature>
<feature type="compositionally biased region" description="Basic residues" evidence="13">
    <location>
        <begin position="1522"/>
        <end position="1540"/>
    </location>
</feature>
<feature type="compositionally biased region" description="Low complexity" evidence="13">
    <location>
        <begin position="345"/>
        <end position="357"/>
    </location>
</feature>
<feature type="compositionally biased region" description="Low complexity" evidence="13">
    <location>
        <begin position="1282"/>
        <end position="1302"/>
    </location>
</feature>
<dbReference type="Pfam" id="PF08123">
    <property type="entry name" value="DOT1"/>
    <property type="match status" value="1"/>
</dbReference>
<feature type="compositionally biased region" description="Low complexity" evidence="13">
    <location>
        <begin position="1616"/>
        <end position="1629"/>
    </location>
</feature>
<name>A0AAW0VZI8_CHEQU</name>
<evidence type="ECO:0000256" key="10">
    <source>
        <dbReference type="ARBA" id="ARBA00047770"/>
    </source>
</evidence>
<dbReference type="PANTHER" id="PTHR21451">
    <property type="entry name" value="HISTONE H3 METHYLTRANSFERASE"/>
    <property type="match status" value="1"/>
</dbReference>
<feature type="compositionally biased region" description="Low complexity" evidence="13">
    <location>
        <begin position="1254"/>
        <end position="1271"/>
    </location>
</feature>
<dbReference type="PROSITE" id="PS51569">
    <property type="entry name" value="DOT1"/>
    <property type="match status" value="1"/>
</dbReference>
<feature type="compositionally biased region" description="Basic and acidic residues" evidence="13">
    <location>
        <begin position="1312"/>
        <end position="1325"/>
    </location>
</feature>
<dbReference type="EC" id="2.1.1.360" evidence="2 11"/>
<feature type="compositionally biased region" description="Polar residues" evidence="13">
    <location>
        <begin position="391"/>
        <end position="402"/>
    </location>
</feature>
<evidence type="ECO:0000259" key="14">
    <source>
        <dbReference type="PROSITE" id="PS51569"/>
    </source>
</evidence>
<evidence type="ECO:0000313" key="15">
    <source>
        <dbReference type="EMBL" id="KAK8722404.1"/>
    </source>
</evidence>
<dbReference type="InterPro" id="IPR025789">
    <property type="entry name" value="DOT1_dom"/>
</dbReference>
<feature type="compositionally biased region" description="Basic residues" evidence="13">
    <location>
        <begin position="462"/>
        <end position="475"/>
    </location>
</feature>
<keyword evidence="7 11" id="KW-0156">Chromatin regulator</keyword>
<dbReference type="GO" id="GO:0006281">
    <property type="term" value="P:DNA repair"/>
    <property type="evidence" value="ECO:0007669"/>
    <property type="project" value="TreeGrafter"/>
</dbReference>
<dbReference type="Gene3D" id="1.10.260.60">
    <property type="match status" value="1"/>
</dbReference>
<dbReference type="Gene3D" id="3.40.50.150">
    <property type="entry name" value="Vaccinia Virus protein VP39"/>
    <property type="match status" value="1"/>
</dbReference>
<keyword evidence="12" id="KW-0175">Coiled coil</keyword>
<sequence>MPESEKSLELKLHSPAGVEAIIFHWPLTSGSGADKHDGAYEIVETIRWVCEDVPELKRAMEVNILSDYDTRSYESMRQLCDKYNRAIDSVLQLEKGTSLPATRFNKRPSRGMLKHILTQIYNHAVVDPEKLNQYEPFSPEVYGETSFELICQMIDQIHITEDDMFVDLGSGVGQVVLQMAALTSCKICVGIEKAETPCKYATEMDRLYTKWMRWYGKRHSEYKLMKGDFLKKEHREGITGSSIVFVNNFAFGPNVDHMLKEVFADLKDGARIVSSKSFCPLNFRITDRNLSDIGTIMHVSELSPLKGSVSWTGKPVSYFLHIIDRTKEDESPGVRRVRRDLNKASINSETSSNNSSDQNKDLDDPIIGPTTRRAWNDWCSSSTLVNSSSSAKTTPKGSSCRSSADENDENVNNGATRHTSAGTRRRNTQRRAAASKPSIVDDPDPPVATRGPRRTTLGNSRRGGKRSHRSGKKPIKINGLDLLHTQTLLSTNSDGKSPTFKDPAPGCVDQKLSLFTPSTVSGILRHEELPIPPSDTPYALEVLLDVFRQQFLNMLDSIKKPEYKDFVMQQIEAEKEKNKSLKSRAAQLERQIKVLIDDSVALLRSRISELGMTAANPEDLLNRAKEIVWRHKELQANVSSLQQQVTSAEDEQDKLVRLRQHEIINKYRRNGLVNGSLDVSHLTQEFILREISQTLSQRKKLHSQVSRLESEVNNLESTAPDSARTTTAAQRADKSPGRHKTRHRSRNQEWPNIPDVGKIEEKNPEILAQKILETGRQIEAGRIPALPVGTEVRVHDGRVPVNVENIRGQHLTEPRQADTRTQPPHVNQEPGRVVVLSQRYIPVNILPTKPELLQQPETKYQPPLVRLPSEKNQRSFSMIRAHEPPRVADFEDRLKLIITNVLNEDKPLSQAVPPRPSPLTSQAHSPYPSPGANRSDKRDNRERRGEIRELRELRESKIGQPDYTQVSPAKLALRRHLSQEKLALECSSPGAHKTSTITRNVGDLISSEVERTLEISSQSIINAAVDMTISGKPISPRPNSRISRIVEESYGKPHTPDNVDSRQQSPALRMVYSPISRPNSTESLPPTPHTPQAIEGLMYPRVKSPRGPQFEEKPRMPPPVPSPGRDGLEARLASMYGNKCPPSTPPTSQATPPLTPAGPIVSADASKNRTITLPRTEAAPVHHFNEARGLPVDGPVEGLAATLHARFINRPHLQAKVKEEPVDIRATEDDRMKRKMRSPPPITMAIPPKKQHYSEGPPSSNSSSIMTPPLSNVSTSVACVEPSPSSSVQSSPSSTKPSIIVSQPTTNQLKTEPLDKKPDGLERSDSPLQKWQDKINSGFDKLVAFASEVDKRRKSTEGTSPRQEGFASPRCSERRPPTIAEPPHSLERDVSSFRSRQEEEDIVRNSDTTVPPPYSPHSPPRLSPSPIPDGRPPTPQSPRPPVRTPPISSPPPTPSPDRCGGESPGFYPPQGGETPPYLPPELETTRLISPVTSPTEHGIYHHHFKKKFYHKEQISSIDADHHHHHHHHNSTHHGKFRPKGKNWQWRNRSSHHLSSYHHHSRRSPPPLPSHQLPYNSSTTHHHHHHHHRHTATYPPSVPRHHHNHHQLVTAAPPPQRSQGPQSQASYFHH</sequence>
<dbReference type="EMBL" id="JARKIK010000095">
    <property type="protein sequence ID" value="KAK8722404.1"/>
    <property type="molecule type" value="Genomic_DNA"/>
</dbReference>
<feature type="region of interest" description="Disordered" evidence="13">
    <location>
        <begin position="1519"/>
        <end position="1629"/>
    </location>
</feature>
<accession>A0AAW0VZI8</accession>
<dbReference type="GO" id="GO:0032259">
    <property type="term" value="P:methylation"/>
    <property type="evidence" value="ECO:0007669"/>
    <property type="project" value="UniProtKB-KW"/>
</dbReference>
<feature type="compositionally biased region" description="Basic residues" evidence="13">
    <location>
        <begin position="1579"/>
        <end position="1590"/>
    </location>
</feature>
<dbReference type="FunFam" id="3.40.50.150:FF:000033">
    <property type="entry name" value="Histone-lysine N-methyltransferase, H3 lysine-79 specific"/>
    <property type="match status" value="1"/>
</dbReference>
<protein>
    <recommendedName>
        <fullName evidence="3 11">Histone-lysine N-methyltransferase, H3 lysine-79 specific</fullName>
        <ecNumber evidence="2 11">2.1.1.360</ecNumber>
    </recommendedName>
    <alternativeName>
        <fullName evidence="9 11">Histone H3-K79 methyltransferase</fullName>
    </alternativeName>
</protein>
<evidence type="ECO:0000256" key="6">
    <source>
        <dbReference type="ARBA" id="ARBA00022691"/>
    </source>
</evidence>
<evidence type="ECO:0000256" key="3">
    <source>
        <dbReference type="ARBA" id="ARBA00020987"/>
    </source>
</evidence>
<comment type="subcellular location">
    <subcellularLocation>
        <location evidence="1 11">Nucleus</location>
    </subcellularLocation>
</comment>
<gene>
    <name evidence="15" type="ORF">OTU49_012210</name>
</gene>
<feature type="compositionally biased region" description="Pro residues" evidence="13">
    <location>
        <begin position="1410"/>
        <end position="1455"/>
    </location>
</feature>
<evidence type="ECO:0000256" key="9">
    <source>
        <dbReference type="ARBA" id="ARBA00029821"/>
    </source>
</evidence>
<comment type="caution">
    <text evidence="15">The sequence shown here is derived from an EMBL/GenBank/DDBJ whole genome shotgun (WGS) entry which is preliminary data.</text>
</comment>
<organism evidence="15 16">
    <name type="scientific">Cherax quadricarinatus</name>
    <name type="common">Australian red claw crayfish</name>
    <dbReference type="NCBI Taxonomy" id="27406"/>
    <lineage>
        <taxon>Eukaryota</taxon>
        <taxon>Metazoa</taxon>
        <taxon>Ecdysozoa</taxon>
        <taxon>Arthropoda</taxon>
        <taxon>Crustacea</taxon>
        <taxon>Multicrustacea</taxon>
        <taxon>Malacostraca</taxon>
        <taxon>Eumalacostraca</taxon>
        <taxon>Eucarida</taxon>
        <taxon>Decapoda</taxon>
        <taxon>Pleocyemata</taxon>
        <taxon>Astacidea</taxon>
        <taxon>Parastacoidea</taxon>
        <taxon>Parastacidae</taxon>
        <taxon>Cherax</taxon>
    </lineage>
</organism>
<comment type="catalytic activity">
    <reaction evidence="10 11">
        <text>L-lysyl(79)-[histone H3] + 3 S-adenosyl-L-methionine = N(6),N(6),N(6)-trimethyl-L-lysyl(79)-[histone H3] + 3 S-adenosyl-L-homocysteine + 3 H(+)</text>
        <dbReference type="Rhea" id="RHEA:60328"/>
        <dbReference type="Rhea" id="RHEA-COMP:15549"/>
        <dbReference type="Rhea" id="RHEA-COMP:15552"/>
        <dbReference type="ChEBI" id="CHEBI:15378"/>
        <dbReference type="ChEBI" id="CHEBI:29969"/>
        <dbReference type="ChEBI" id="CHEBI:57856"/>
        <dbReference type="ChEBI" id="CHEBI:59789"/>
        <dbReference type="ChEBI" id="CHEBI:61961"/>
        <dbReference type="EC" id="2.1.1.360"/>
    </reaction>
</comment>
<evidence type="ECO:0000256" key="4">
    <source>
        <dbReference type="ARBA" id="ARBA00022603"/>
    </source>
</evidence>
<dbReference type="InterPro" id="IPR030445">
    <property type="entry name" value="H3-K79_meTrfase"/>
</dbReference>
<feature type="region of interest" description="Disordered" evidence="13">
    <location>
        <begin position="383"/>
        <end position="475"/>
    </location>
</feature>